<organism evidence="1 2">
    <name type="scientific">Thalassobacillus devorans</name>
    <dbReference type="NCBI Taxonomy" id="279813"/>
    <lineage>
        <taxon>Bacteria</taxon>
        <taxon>Bacillati</taxon>
        <taxon>Bacillota</taxon>
        <taxon>Bacilli</taxon>
        <taxon>Bacillales</taxon>
        <taxon>Bacillaceae</taxon>
        <taxon>Thalassobacillus</taxon>
    </lineage>
</organism>
<proteinExistence type="predicted"/>
<name>A0ABQ1PCU7_9BACI</name>
<keyword evidence="2" id="KW-1185">Reference proteome</keyword>
<gene>
    <name evidence="1" type="ORF">GCM10007216_26770</name>
</gene>
<dbReference type="Proteomes" id="UP000619534">
    <property type="component" value="Unassembled WGS sequence"/>
</dbReference>
<evidence type="ECO:0000313" key="1">
    <source>
        <dbReference type="EMBL" id="GGC94711.1"/>
    </source>
</evidence>
<sequence>MLEEQLRGMEEYNTATLNDQMLKEVKDLEEKLKAYSNEPVILIAYTHR</sequence>
<reference evidence="2" key="1">
    <citation type="journal article" date="2019" name="Int. J. Syst. Evol. Microbiol.">
        <title>The Global Catalogue of Microorganisms (GCM) 10K type strain sequencing project: providing services to taxonomists for standard genome sequencing and annotation.</title>
        <authorList>
            <consortium name="The Broad Institute Genomics Platform"/>
            <consortium name="The Broad Institute Genome Sequencing Center for Infectious Disease"/>
            <person name="Wu L."/>
            <person name="Ma J."/>
        </authorList>
    </citation>
    <scope>NUCLEOTIDE SEQUENCE [LARGE SCALE GENOMIC DNA]</scope>
    <source>
        <strain evidence="2">CCM 7282</strain>
    </source>
</reference>
<dbReference type="EMBL" id="BMCJ01000005">
    <property type="protein sequence ID" value="GGC94711.1"/>
    <property type="molecule type" value="Genomic_DNA"/>
</dbReference>
<dbReference type="RefSeq" id="WP_157620170.1">
    <property type="nucleotide sequence ID" value="NZ_BMCJ01000005.1"/>
</dbReference>
<evidence type="ECO:0000313" key="2">
    <source>
        <dbReference type="Proteomes" id="UP000619534"/>
    </source>
</evidence>
<comment type="caution">
    <text evidence="1">The sequence shown here is derived from an EMBL/GenBank/DDBJ whole genome shotgun (WGS) entry which is preliminary data.</text>
</comment>
<accession>A0ABQ1PCU7</accession>
<protein>
    <submittedName>
        <fullName evidence="1">Uncharacterized protein</fullName>
    </submittedName>
</protein>